<protein>
    <submittedName>
        <fullName evidence="5">HTH-type transcriptional repressor CytR</fullName>
    </submittedName>
</protein>
<dbReference type="InterPro" id="IPR010982">
    <property type="entry name" value="Lambda_DNA-bd_dom_sf"/>
</dbReference>
<dbReference type="CDD" id="cd06267">
    <property type="entry name" value="PBP1_LacI_sugar_binding-like"/>
    <property type="match status" value="1"/>
</dbReference>
<dbReference type="GO" id="GO:0000976">
    <property type="term" value="F:transcription cis-regulatory region binding"/>
    <property type="evidence" value="ECO:0007669"/>
    <property type="project" value="TreeGrafter"/>
</dbReference>
<keyword evidence="2" id="KW-0238">DNA-binding</keyword>
<dbReference type="eggNOG" id="COG1609">
    <property type="taxonomic scope" value="Bacteria"/>
</dbReference>
<dbReference type="PANTHER" id="PTHR30146:SF109">
    <property type="entry name" value="HTH-TYPE TRANSCRIPTIONAL REGULATOR GALS"/>
    <property type="match status" value="1"/>
</dbReference>
<dbReference type="KEGG" id="aalg:AREALGSMS7_02522"/>
<proteinExistence type="predicted"/>
<evidence type="ECO:0000256" key="3">
    <source>
        <dbReference type="ARBA" id="ARBA00023163"/>
    </source>
</evidence>
<dbReference type="AlphaFoldDB" id="A0A221UX95"/>
<dbReference type="SMART" id="SM00354">
    <property type="entry name" value="HTH_LACI"/>
    <property type="match status" value="1"/>
</dbReference>
<dbReference type="CDD" id="cd01392">
    <property type="entry name" value="HTH_LacI"/>
    <property type="match status" value="1"/>
</dbReference>
<dbReference type="SUPFAM" id="SSF47413">
    <property type="entry name" value="lambda repressor-like DNA-binding domains"/>
    <property type="match status" value="1"/>
</dbReference>
<sequence length="379" mass="42125">MVVIEVFLKLFVNILKIYQNTIDCICKYLSLIKSRYPLFVENKTTIHDIAKALKVDASTVSRALNNSPRVSQKTKDRITAKANELGYQRNLLASNLRKSVTNTIGVIVPRISRHFFSSVISGIEETAFDAGYNVIICQSLEQLKRERKLVETLLANRVDGVLLSVSMETDKFDHLLNMKNNGTPFLFFDRHCEIEGISSVLIDDFQGGFDATEHLILNGCKNIGHFSGPQELAIYRNRTAGYRKALEKYKIPFRPELLIRSSLMENDGAEGAKTLLSLPYKVDGLFSANDIAAIGAMKYFKNEGVKVPDEIAIVGFSNEPVSGIIDPSLTTVDQPGFQIGQIATKLLLDEISKAPNANATMAKTTILKSSLIERDSSRK</sequence>
<keyword evidence="3" id="KW-0804">Transcription</keyword>
<dbReference type="Gene3D" id="1.10.260.40">
    <property type="entry name" value="lambda repressor-like DNA-binding domains"/>
    <property type="match status" value="1"/>
</dbReference>
<dbReference type="PANTHER" id="PTHR30146">
    <property type="entry name" value="LACI-RELATED TRANSCRIPTIONAL REPRESSOR"/>
    <property type="match status" value="1"/>
</dbReference>
<dbReference type="Pfam" id="PF00356">
    <property type="entry name" value="LacI"/>
    <property type="match status" value="1"/>
</dbReference>
<feature type="domain" description="HTH lacI-type" evidence="4">
    <location>
        <begin position="44"/>
        <end position="98"/>
    </location>
</feature>
<dbReference type="SUPFAM" id="SSF53822">
    <property type="entry name" value="Periplasmic binding protein-like I"/>
    <property type="match status" value="1"/>
</dbReference>
<evidence type="ECO:0000256" key="2">
    <source>
        <dbReference type="ARBA" id="ARBA00023125"/>
    </source>
</evidence>
<gene>
    <name evidence="5" type="ORF">AREALGSMS7_02522</name>
</gene>
<keyword evidence="1" id="KW-0805">Transcription regulation</keyword>
<dbReference type="Proteomes" id="UP000204551">
    <property type="component" value="Chromosome"/>
</dbReference>
<evidence type="ECO:0000313" key="5">
    <source>
        <dbReference type="EMBL" id="ASO05965.1"/>
    </source>
</evidence>
<dbReference type="STRING" id="616991.GCA_000733925_00847"/>
<organism evidence="5 6">
    <name type="scientific">Arenibacter algicola</name>
    <dbReference type="NCBI Taxonomy" id="616991"/>
    <lineage>
        <taxon>Bacteria</taxon>
        <taxon>Pseudomonadati</taxon>
        <taxon>Bacteroidota</taxon>
        <taxon>Flavobacteriia</taxon>
        <taxon>Flavobacteriales</taxon>
        <taxon>Flavobacteriaceae</taxon>
        <taxon>Arenibacter</taxon>
    </lineage>
</organism>
<dbReference type="GO" id="GO:0003700">
    <property type="term" value="F:DNA-binding transcription factor activity"/>
    <property type="evidence" value="ECO:0007669"/>
    <property type="project" value="TreeGrafter"/>
</dbReference>
<dbReference type="InterPro" id="IPR001761">
    <property type="entry name" value="Peripla_BP/Lac1_sug-bd_dom"/>
</dbReference>
<dbReference type="InterPro" id="IPR028082">
    <property type="entry name" value="Peripla_BP_I"/>
</dbReference>
<name>A0A221UX95_9FLAO</name>
<dbReference type="Pfam" id="PF00532">
    <property type="entry name" value="Peripla_BP_1"/>
    <property type="match status" value="1"/>
</dbReference>
<dbReference type="EMBL" id="CP022515">
    <property type="protein sequence ID" value="ASO05965.1"/>
    <property type="molecule type" value="Genomic_DNA"/>
</dbReference>
<evidence type="ECO:0000259" key="4">
    <source>
        <dbReference type="PROSITE" id="PS50932"/>
    </source>
</evidence>
<dbReference type="InterPro" id="IPR000843">
    <property type="entry name" value="HTH_LacI"/>
</dbReference>
<dbReference type="Gene3D" id="3.40.50.2300">
    <property type="match status" value="2"/>
</dbReference>
<reference evidence="5 6" key="1">
    <citation type="submission" date="2017-07" db="EMBL/GenBank/DDBJ databases">
        <title>Genome Sequence of Arenibacter algicola Strain SMS7 Isolated from a culture of the Diatom Skeletonema marinoi.</title>
        <authorList>
            <person name="Topel M."/>
            <person name="Pinder M.I.M."/>
            <person name="Johansson O.N."/>
            <person name="Kourtchenko O."/>
            <person name="Godhe A."/>
            <person name="Clarke A.K."/>
        </authorList>
    </citation>
    <scope>NUCLEOTIDE SEQUENCE [LARGE SCALE GENOMIC DNA]</scope>
    <source>
        <strain evidence="5 6">SMS7</strain>
    </source>
</reference>
<evidence type="ECO:0000313" key="6">
    <source>
        <dbReference type="Proteomes" id="UP000204551"/>
    </source>
</evidence>
<accession>A0A221UX95</accession>
<dbReference type="PROSITE" id="PS50932">
    <property type="entry name" value="HTH_LACI_2"/>
    <property type="match status" value="1"/>
</dbReference>
<evidence type="ECO:0000256" key="1">
    <source>
        <dbReference type="ARBA" id="ARBA00023015"/>
    </source>
</evidence>